<feature type="compositionally biased region" description="Polar residues" evidence="1">
    <location>
        <begin position="58"/>
        <end position="79"/>
    </location>
</feature>
<dbReference type="AlphaFoldDB" id="A0A6V0A6B0"/>
<accession>A0A6V0A6B0</accession>
<name>A0A6V0A6B0_9STRA</name>
<dbReference type="EMBL" id="HBIX01018525">
    <property type="protein sequence ID" value="CAE0720473.1"/>
    <property type="molecule type" value="Transcribed_RNA"/>
</dbReference>
<proteinExistence type="predicted"/>
<sequence>MATQDRSRSFIFSSIAPLFLFAVGLHAAARIALIHAWNFSTARSINNNHASRRINRLENTPDANAAAESTTNVSSQITNGERRSSLLSRRHLLSVIPQQTLAAVGLVVLAPPTSPAFARNMPVSNGADTSKVGTISMLMPLVTLRNNLELLRQTLEEEHRNKVDGRPLDIITKTKTALSFRNTSTGSNNGLTAIPIREEDFKRIFDAYSDQVSYKQNFLDQNAFLVYYTKGYDGPGRDSLEKDPVNERQTLQFGARNEVWICWDDFLAEWDFYVSSTRRADTITSDEVEEGFLDMIKYLSNTMQAVDSYLKLSPPEDLKAAQHQLSL</sequence>
<dbReference type="EMBL" id="HBIX01018523">
    <property type="protein sequence ID" value="CAE0720471.1"/>
    <property type="molecule type" value="Transcribed_RNA"/>
</dbReference>
<evidence type="ECO:0000313" key="2">
    <source>
        <dbReference type="EMBL" id="CAE0720471.1"/>
    </source>
</evidence>
<reference evidence="2" key="1">
    <citation type="submission" date="2021-01" db="EMBL/GenBank/DDBJ databases">
        <authorList>
            <person name="Corre E."/>
            <person name="Pelletier E."/>
            <person name="Niang G."/>
            <person name="Scheremetjew M."/>
            <person name="Finn R."/>
            <person name="Kale V."/>
            <person name="Holt S."/>
            <person name="Cochrane G."/>
            <person name="Meng A."/>
            <person name="Brown T."/>
            <person name="Cohen L."/>
        </authorList>
    </citation>
    <scope>NUCLEOTIDE SEQUENCE</scope>
    <source>
        <strain evidence="2">10249 10 AB</strain>
    </source>
</reference>
<organism evidence="2">
    <name type="scientific">Pseudo-nitzschia australis</name>
    <dbReference type="NCBI Taxonomy" id="44445"/>
    <lineage>
        <taxon>Eukaryota</taxon>
        <taxon>Sar</taxon>
        <taxon>Stramenopiles</taxon>
        <taxon>Ochrophyta</taxon>
        <taxon>Bacillariophyta</taxon>
        <taxon>Bacillariophyceae</taxon>
        <taxon>Bacillariophycidae</taxon>
        <taxon>Bacillariales</taxon>
        <taxon>Bacillariaceae</taxon>
        <taxon>Pseudo-nitzschia</taxon>
    </lineage>
</organism>
<feature type="region of interest" description="Disordered" evidence="1">
    <location>
        <begin position="58"/>
        <end position="81"/>
    </location>
</feature>
<evidence type="ECO:0000313" key="3">
    <source>
        <dbReference type="EMBL" id="CAE0720473.1"/>
    </source>
</evidence>
<gene>
    <name evidence="2" type="ORF">PAUS00366_LOCUS13225</name>
    <name evidence="3" type="ORF">PAUS00366_LOCUS13227</name>
</gene>
<protein>
    <submittedName>
        <fullName evidence="2">Uncharacterized protein</fullName>
    </submittedName>
</protein>
<evidence type="ECO:0000256" key="1">
    <source>
        <dbReference type="SAM" id="MobiDB-lite"/>
    </source>
</evidence>